<dbReference type="InterPro" id="IPR036770">
    <property type="entry name" value="Ankyrin_rpt-contain_sf"/>
</dbReference>
<sequence>MLPTSEESRLPQILCASGVLSLKLFWKLSSISKELLALRDSPELCTGLGGVAAGLSVISERCALLDLLHDCIDRDDVRALQQLLPLRGLKGTFPGLFGRAVEKEAESCFALLRENPILFCPPDVSANFRSMKPEMLRRLLQEKVLDANMWMKVENTDQGNRTPWAIVWKPILNQMIDERNFDCAEVLLEFGARVDVCEWEAVKEVAEFIDSDDQDPYEFCDWRTGFGFSGKSPLHSLILALVISQPTDSKDPPGLPSQKSLAFLKRLVGTAKEHGCLDWTAIVPHHALALPFRREFDCYIQYELSALSLACTFLQPAVVDVLLEGGARVQAESKGYSPLLACIQGSFWPLATFLLESCGADPNRKGRFIVESALPWGATGKVLMSPLCACLYRWNKPRGGGVRSIAQRDAEGAAALSLVRLLVEKGARCDLPDSSTAPPAGQVNTAPCPPSTLSPLLLACSLDPPSPPTIRLLVSQAGADSNLPGRTKETDDSSSHDEGLSRPLEVVLRQVARSQGQTQPRPKCPPPPQSFPSRGMSHAIGRGCHRGSAGGSLLRHSVSVSSGGGGVSLSASHVQGVLAVSTLLELGARTDLLSEELRTIANMWVSSGGPSPSPGAAASS</sequence>
<dbReference type="PhylomeDB" id="A0A0G4HHY6"/>
<reference evidence="2" key="1">
    <citation type="submission" date="2014-11" db="EMBL/GenBank/DDBJ databases">
        <authorList>
            <person name="Otto D Thomas"/>
            <person name="Naeem Raeece"/>
        </authorList>
    </citation>
    <scope>NUCLEOTIDE SEQUENCE</scope>
</reference>
<dbReference type="SUPFAM" id="SSF48403">
    <property type="entry name" value="Ankyrin repeat"/>
    <property type="match status" value="1"/>
</dbReference>
<dbReference type="AlphaFoldDB" id="A0A0G4HHY6"/>
<evidence type="ECO:0000256" key="1">
    <source>
        <dbReference type="SAM" id="MobiDB-lite"/>
    </source>
</evidence>
<gene>
    <name evidence="2" type="ORF">Cvel_27660</name>
</gene>
<organism evidence="2">
    <name type="scientific">Chromera velia CCMP2878</name>
    <dbReference type="NCBI Taxonomy" id="1169474"/>
    <lineage>
        <taxon>Eukaryota</taxon>
        <taxon>Sar</taxon>
        <taxon>Alveolata</taxon>
        <taxon>Colpodellida</taxon>
        <taxon>Chromeraceae</taxon>
        <taxon>Chromera</taxon>
    </lineage>
</organism>
<protein>
    <submittedName>
        <fullName evidence="2">Uncharacterized protein</fullName>
    </submittedName>
</protein>
<dbReference type="EMBL" id="CDMZ01002719">
    <property type="protein sequence ID" value="CEM43582.1"/>
    <property type="molecule type" value="Genomic_DNA"/>
</dbReference>
<dbReference type="VEuPathDB" id="CryptoDB:Cvel_27660"/>
<evidence type="ECO:0000313" key="2">
    <source>
        <dbReference type="EMBL" id="CEM43582.1"/>
    </source>
</evidence>
<name>A0A0G4HHY6_9ALVE</name>
<accession>A0A0G4HHY6</accession>
<dbReference type="Gene3D" id="1.25.40.20">
    <property type="entry name" value="Ankyrin repeat-containing domain"/>
    <property type="match status" value="1"/>
</dbReference>
<proteinExistence type="predicted"/>
<feature type="region of interest" description="Disordered" evidence="1">
    <location>
        <begin position="477"/>
        <end position="548"/>
    </location>
</feature>
<feature type="compositionally biased region" description="Basic and acidic residues" evidence="1">
    <location>
        <begin position="486"/>
        <end position="500"/>
    </location>
</feature>